<feature type="compositionally biased region" description="Basic and acidic residues" evidence="1">
    <location>
        <begin position="517"/>
        <end position="530"/>
    </location>
</feature>
<feature type="compositionally biased region" description="Polar residues" evidence="1">
    <location>
        <begin position="1"/>
        <end position="12"/>
    </location>
</feature>
<feature type="region of interest" description="Disordered" evidence="1">
    <location>
        <begin position="820"/>
        <end position="854"/>
    </location>
</feature>
<feature type="compositionally biased region" description="Polar residues" evidence="1">
    <location>
        <begin position="531"/>
        <end position="549"/>
    </location>
</feature>
<feature type="region of interest" description="Disordered" evidence="1">
    <location>
        <begin position="150"/>
        <end position="311"/>
    </location>
</feature>
<feature type="compositionally biased region" description="Basic and acidic residues" evidence="1">
    <location>
        <begin position="1550"/>
        <end position="1564"/>
    </location>
</feature>
<name>A0A9R0ADZ7_CYPCA</name>
<dbReference type="OrthoDB" id="8923208at2759"/>
<dbReference type="RefSeq" id="XP_042594803.1">
    <property type="nucleotide sequence ID" value="XM_042738869.1"/>
</dbReference>
<feature type="region of interest" description="Disordered" evidence="1">
    <location>
        <begin position="1709"/>
        <end position="1732"/>
    </location>
</feature>
<feature type="compositionally biased region" description="Polar residues" evidence="1">
    <location>
        <begin position="283"/>
        <end position="311"/>
    </location>
</feature>
<dbReference type="GeneID" id="109063642"/>
<feature type="compositionally biased region" description="Polar residues" evidence="1">
    <location>
        <begin position="238"/>
        <end position="274"/>
    </location>
</feature>
<reference evidence="2 3" key="1">
    <citation type="submission" date="2025-04" db="UniProtKB">
        <authorList>
            <consortium name="RefSeq"/>
        </authorList>
    </citation>
    <scope>IDENTIFICATION</scope>
    <source>
        <tissue evidence="2 3">Muscle</tissue>
    </source>
</reference>
<feature type="compositionally biased region" description="Basic and acidic residues" evidence="1">
    <location>
        <begin position="835"/>
        <end position="848"/>
    </location>
</feature>
<dbReference type="Proteomes" id="UP001155660">
    <property type="component" value="Chromosome A4"/>
</dbReference>
<feature type="region of interest" description="Disordered" evidence="1">
    <location>
        <begin position="891"/>
        <end position="926"/>
    </location>
</feature>
<feature type="compositionally biased region" description="Polar residues" evidence="1">
    <location>
        <begin position="1673"/>
        <end position="1687"/>
    </location>
</feature>
<sequence length="1732" mass="193133">MQGYTWSSNQHPSTRHQDWPPPQYQERLPPQYQKWHQPQYQEQFPSKYHAVKNDQPNAFQVQHIPQLQNTLQTRFSNGQQETANQWSTCSGSVDPSAFQPKSDGYNWLKRTNQIHPQYPFAASNTQQHWQCHDSSPQNYRNTGCSQAQMYHGSSVGNSRGWSSHISNNGSSCSMNNQQQLQSPRMVPLHHHHHHHHRQQQQGFSRQYSGKKRRRHTQYSSRAHNSGVPQKSQRRTEANHTSCNSTTPPSGAQSNVSLPSNNINQSPVNQNQPELGSNAGPIVSATQSQNNQNAEHQSQGTSNETYKTNQTSQMTQASVVQLQSQSRTEFNLSVYADSVIYRLLCSNDSKQANNRQSDEIAQQNTRPEQSEVCATKRTDNHSKEPFSEPREQCTVEPPSKRMKYVVFQRDCQNKETIVSKDISNCGVQSAQPGTHQTSSNENRLKGTSQHNIEYSTNPADCLEMVFASQKAAQQTHKAIAIVPPISHHISKAAPMADTSPKKADSPLLKIDSVWSHVEESNQQKTVNDKLSESSSQMAQQDNKSLENVTAGNMADPDTSSASPVECQNDVQQSDCDSDDPSFDLSSVPVIEYTLEKLMELVKSIEMTELSAGYPEKSQSILQRILKLYWNGKASNMLEPLKSFREALQLSIEYAKDYGSVVFKSIETENLKKLAHCDILKHETYSWSEEFRSSWLNVDGQPADIEKVLSEPLLDDITVYKATSLSFSDNTVVASASLGVNSLTDKPEVSSKEKSVNPDTCSPTDLFIQKTGTDRGEVAVENNGHSYVVLRKESEKETFKKQEDINQNQIFNITPLDITPSAESSTEKLTDLSNAKEVFRQDHKQTRDNVSDSLSLSPGDIVSDGVKISVVSFSTETHCSSMDTWQVEDISDDENTGSKEALNSSSDTCLVEDISDDENTGNKEALNNTSDTWLVEDISDDENTGNKEALNNSSDTWLVEDISDDENSGNKDVLLNSSNTWQVENISDNENPDNMDTPSNSADICAVENKSTDENSSDDSLFMGITVLSSEDAKTFFQQLEKEPECTKSQSNFKCPDLIVCFDAPSQLNQEYNKAHTCSRCGTQIVKSSSTNVTKTDSDADLFCLQCWEQAPMFELEEEPCSPMTDEVNLLGSAAKSNGLGQNDSLPCLKLEVNEPNVASTKECIAYEGLKGQKNDCLVKSDLGGNCGPPSLKIEVKELNAPNEECIADEGLAGQKSVVLVKSEQGHNCSPPSLELKFKKPNVSPLETCIVEEGVTGQKRVSMLKSELVKKRSPPSLELEIKEPTVALTTECIADEGQKSDSVIQSELRQKCSLPSLELEVKMPKVSFPEECVADEGLKGLKRDTEAKSKMGQNLCSPSLELKVKESNFALQKSCIADEGLIGQKSDCMRESKGQNCNPPCLKLEIKEPTVTSAEDCTADKGLARQKIDSMVKSVTETMSENQGSAERELTKIQPNKQKNEKTEKIRVPKPKSFTQCSKPFPKKIAFSKHKLKSGSTSTGSDDYVLFTPDIIVKKNWPQKKNQPGVSANKRRSGQSQNCSKVNKFKEHRKERRDNPDRTSTNHRENLQTVTEKVSGQSSDTPPHGSEKKLELHGILLVNKMKRTEPKKVRFDLYGSKTEKQYYAPERHFSAPATLTVSDCKDYADVLSAKQKVHNQWSSTFIPKTKKTCPPRSPQEASPQKKTPQKPQDLLKSNMSALRNHLTHRAKLLYSSERETGHLRKPYFHQKLTKSLSS</sequence>
<feature type="region of interest" description="Disordered" evidence="1">
    <location>
        <begin position="517"/>
        <end position="580"/>
    </location>
</feature>
<feature type="region of interest" description="Disordered" evidence="1">
    <location>
        <begin position="1"/>
        <end position="39"/>
    </location>
</feature>
<feature type="compositionally biased region" description="Polar residues" evidence="1">
    <location>
        <begin position="1565"/>
        <end position="1579"/>
    </location>
</feature>
<dbReference type="RefSeq" id="XP_018936219.2">
    <property type="nucleotide sequence ID" value="XM_019080674.2"/>
</dbReference>
<accession>A0A9R0ADZ7</accession>
<gene>
    <name evidence="2 3 4" type="primary">LOC109063642</name>
</gene>
<feature type="compositionally biased region" description="Polar residues" evidence="1">
    <location>
        <begin position="217"/>
        <end position="230"/>
    </location>
</feature>
<evidence type="ECO:0000313" key="2">
    <source>
        <dbReference type="RefSeq" id="XP_018936219.2"/>
    </source>
</evidence>
<evidence type="ECO:0000313" key="4">
    <source>
        <dbReference type="RefSeq" id="XP_042594803.1"/>
    </source>
</evidence>
<evidence type="ECO:0000256" key="1">
    <source>
        <dbReference type="SAM" id="MobiDB-lite"/>
    </source>
</evidence>
<dbReference type="RefSeq" id="XP_018936220.2">
    <property type="nucleotide sequence ID" value="XM_019080675.2"/>
</dbReference>
<feature type="compositionally biased region" description="Polar residues" evidence="1">
    <location>
        <begin position="349"/>
        <end position="366"/>
    </location>
</feature>
<proteinExistence type="predicted"/>
<feature type="compositionally biased region" description="Basic residues" evidence="1">
    <location>
        <begin position="187"/>
        <end position="198"/>
    </location>
</feature>
<protein>
    <submittedName>
        <fullName evidence="2 3">Uncharacterized protein LOC109063642</fullName>
    </submittedName>
</protein>
<evidence type="ECO:0000313" key="3">
    <source>
        <dbReference type="RefSeq" id="XP_018936220.2"/>
    </source>
</evidence>
<dbReference type="KEGG" id="ccar:109063642"/>
<feature type="compositionally biased region" description="Low complexity" evidence="1">
    <location>
        <begin position="162"/>
        <end position="173"/>
    </location>
</feature>
<organism evidence="4">
    <name type="scientific">Cyprinus carpio</name>
    <name type="common">Common carp</name>
    <dbReference type="NCBI Taxonomy" id="7962"/>
    <lineage>
        <taxon>Eukaryota</taxon>
        <taxon>Metazoa</taxon>
        <taxon>Chordata</taxon>
        <taxon>Craniata</taxon>
        <taxon>Vertebrata</taxon>
        <taxon>Euteleostomi</taxon>
        <taxon>Actinopterygii</taxon>
        <taxon>Neopterygii</taxon>
        <taxon>Teleostei</taxon>
        <taxon>Ostariophysi</taxon>
        <taxon>Cypriniformes</taxon>
        <taxon>Cyprinidae</taxon>
        <taxon>Cyprininae</taxon>
        <taxon>Cyprinus</taxon>
    </lineage>
</organism>
<feature type="compositionally biased region" description="Basic residues" evidence="1">
    <location>
        <begin position="1717"/>
        <end position="1726"/>
    </location>
</feature>
<feature type="compositionally biased region" description="Basic and acidic residues" evidence="1">
    <location>
        <begin position="1456"/>
        <end position="1465"/>
    </location>
</feature>
<feature type="region of interest" description="Disordered" evidence="1">
    <location>
        <begin position="1660"/>
        <end position="1687"/>
    </location>
</feature>
<feature type="region of interest" description="Disordered" evidence="1">
    <location>
        <begin position="1434"/>
        <end position="1589"/>
    </location>
</feature>
<feature type="compositionally biased region" description="Basic and acidic residues" evidence="1">
    <location>
        <begin position="373"/>
        <end position="392"/>
    </location>
</feature>
<feature type="compositionally biased region" description="Polar residues" evidence="1">
    <location>
        <begin position="1434"/>
        <end position="1443"/>
    </location>
</feature>
<feature type="region of interest" description="Disordered" evidence="1">
    <location>
        <begin position="349"/>
        <end position="394"/>
    </location>
</feature>